<evidence type="ECO:0000313" key="2">
    <source>
        <dbReference type="Proteomes" id="UP000196435"/>
    </source>
</evidence>
<sequence>MLNAEQQHENCRAQRCKNFNNQNGISLEPIMESTGLKREELLSLQSISLSSLWLPYLLFAAGKSIFPECV</sequence>
<evidence type="ECO:0000313" key="1">
    <source>
        <dbReference type="EMBL" id="SIP74457.1"/>
    </source>
</evidence>
<organism evidence="1 2">
    <name type="scientific">Xenorhabdus innexi</name>
    <dbReference type="NCBI Taxonomy" id="290109"/>
    <lineage>
        <taxon>Bacteria</taxon>
        <taxon>Pseudomonadati</taxon>
        <taxon>Pseudomonadota</taxon>
        <taxon>Gammaproteobacteria</taxon>
        <taxon>Enterobacterales</taxon>
        <taxon>Morganellaceae</taxon>
        <taxon>Xenorhabdus</taxon>
    </lineage>
</organism>
<accession>A0A1N6N047</accession>
<protein>
    <submittedName>
        <fullName evidence="1">Uncharacterized protein</fullName>
    </submittedName>
</protein>
<dbReference type="AlphaFoldDB" id="A0A1N6N047"/>
<gene>
    <name evidence="1" type="ORF">XIS1_650016</name>
</gene>
<dbReference type="RefSeq" id="WP_143706511.1">
    <property type="nucleotide sequence ID" value="NZ_CAWNQC010000259.1"/>
</dbReference>
<reference evidence="2" key="1">
    <citation type="submission" date="2016-12" db="EMBL/GenBank/DDBJ databases">
        <authorList>
            <person name="Gaudriault S."/>
        </authorList>
    </citation>
    <scope>NUCLEOTIDE SEQUENCE [LARGE SCALE GENOMIC DNA]</scope>
    <source>
        <strain evidence="2">HGB1681 (deposited as PTA-6826 in the American Type Culture Collection)</strain>
    </source>
</reference>
<dbReference type="EMBL" id="FTLG01000209">
    <property type="protein sequence ID" value="SIP74457.1"/>
    <property type="molecule type" value="Genomic_DNA"/>
</dbReference>
<dbReference type="Proteomes" id="UP000196435">
    <property type="component" value="Unassembled WGS sequence"/>
</dbReference>
<name>A0A1N6N047_9GAMM</name>
<proteinExistence type="predicted"/>